<dbReference type="Gene3D" id="1.10.620.20">
    <property type="entry name" value="Ribonucleotide Reductase, subunit A"/>
    <property type="match status" value="1"/>
</dbReference>
<dbReference type="GO" id="GO:0009263">
    <property type="term" value="P:deoxyribonucleotide biosynthetic process"/>
    <property type="evidence" value="ECO:0007669"/>
    <property type="project" value="InterPro"/>
</dbReference>
<keyword evidence="2" id="KW-0812">Transmembrane</keyword>
<dbReference type="PANTHER" id="PTHR23409">
    <property type="entry name" value="RIBONUCLEOSIDE-DIPHOSPHATE REDUCTASE SMALL CHAIN"/>
    <property type="match status" value="1"/>
</dbReference>
<dbReference type="PANTHER" id="PTHR23409:SF18">
    <property type="entry name" value="RIBONUCLEOSIDE-DIPHOSPHATE REDUCTASE SUBUNIT M2"/>
    <property type="match status" value="1"/>
</dbReference>
<dbReference type="InterPro" id="IPR000358">
    <property type="entry name" value="RNR_small_fam"/>
</dbReference>
<dbReference type="AlphaFoldDB" id="A0A5K1K301"/>
<name>A0A5K1K301_9APHY</name>
<comment type="similarity">
    <text evidence="1">Belongs to the ribonucleoside diphosphate reductase small chain family.</text>
</comment>
<dbReference type="InterPro" id="IPR009078">
    <property type="entry name" value="Ferritin-like_SF"/>
</dbReference>
<sequence>MATNEAVLRVDENRFVLFPIRYPTLWDAYKQAQMSFWTTEEIDFSGDLPDWTNALTDAERSLLSVILAFFASSDGIVAENLVQQFCAEVQAPEARCFYGFQIMMENVHAETYARFLQELILDEKELHRLFGAIDTIPSVRRKADWCLKWFDRDAYSFGTRLIAFAIVEGIFFSSSFAAIFWVRSRGILPGLCHSNELIMRDEGQHMEFACKLYRVLDEDVPVEVVYGMISDAVALEQSFFASALPNGLRGLNAALMNRYVEYVADFLLWRLGLPALYGQTNPFPFMEGTAIPARANFFERPVSDYHGAAVCQVGSDGGKSL</sequence>
<dbReference type="InterPro" id="IPR033909">
    <property type="entry name" value="RNR_small"/>
</dbReference>
<feature type="transmembrane region" description="Helical" evidence="2">
    <location>
        <begin position="161"/>
        <end position="182"/>
    </location>
</feature>
<evidence type="ECO:0000256" key="2">
    <source>
        <dbReference type="SAM" id="Phobius"/>
    </source>
</evidence>
<keyword evidence="2" id="KW-0472">Membrane</keyword>
<gene>
    <name evidence="3" type="primary">P9WM35</name>
</gene>
<keyword evidence="2" id="KW-1133">Transmembrane helix</keyword>
<proteinExistence type="inferred from homology"/>
<reference evidence="3" key="1">
    <citation type="submission" date="2019-10" db="EMBL/GenBank/DDBJ databases">
        <authorList>
            <person name="Nor Muhammad N."/>
        </authorList>
    </citation>
    <scope>NUCLEOTIDE SEQUENCE</scope>
</reference>
<dbReference type="SUPFAM" id="SSF47240">
    <property type="entry name" value="Ferritin-like"/>
    <property type="match status" value="1"/>
</dbReference>
<dbReference type="InterPro" id="IPR012348">
    <property type="entry name" value="RNR-like"/>
</dbReference>
<evidence type="ECO:0000256" key="1">
    <source>
        <dbReference type="ARBA" id="ARBA00009303"/>
    </source>
</evidence>
<evidence type="ECO:0000313" key="3">
    <source>
        <dbReference type="EMBL" id="VWO99912.1"/>
    </source>
</evidence>
<dbReference type="CDD" id="cd01049">
    <property type="entry name" value="RNRR2"/>
    <property type="match status" value="1"/>
</dbReference>
<protein>
    <submittedName>
        <fullName evidence="3">Uncharacterized protein Rv1290c</fullName>
    </submittedName>
</protein>
<dbReference type="EMBL" id="LR728008">
    <property type="protein sequence ID" value="VWO99912.1"/>
    <property type="molecule type" value="Genomic_DNA"/>
</dbReference>
<organism evidence="3">
    <name type="scientific">Ganoderma boninense</name>
    <dbReference type="NCBI Taxonomy" id="34458"/>
    <lineage>
        <taxon>Eukaryota</taxon>
        <taxon>Fungi</taxon>
        <taxon>Dikarya</taxon>
        <taxon>Basidiomycota</taxon>
        <taxon>Agaricomycotina</taxon>
        <taxon>Agaricomycetes</taxon>
        <taxon>Polyporales</taxon>
        <taxon>Polyporaceae</taxon>
        <taxon>Ganoderma</taxon>
    </lineage>
</organism>
<dbReference type="GO" id="GO:0016491">
    <property type="term" value="F:oxidoreductase activity"/>
    <property type="evidence" value="ECO:0007669"/>
    <property type="project" value="InterPro"/>
</dbReference>
<accession>A0A5K1K301</accession>
<dbReference type="Pfam" id="PF00268">
    <property type="entry name" value="Ribonuc_red_sm"/>
    <property type="match status" value="1"/>
</dbReference>